<accession>A0ACB8WIY9</accession>
<keyword evidence="2" id="KW-1185">Reference proteome</keyword>
<comment type="caution">
    <text evidence="1">The sequence shown here is derived from an EMBL/GenBank/DDBJ whole genome shotgun (WGS) entry which is preliminary data.</text>
</comment>
<protein>
    <submittedName>
        <fullName evidence="1">Uncharacterized protein</fullName>
    </submittedName>
</protein>
<proteinExistence type="predicted"/>
<gene>
    <name evidence="1" type="ORF">L3Q82_026621</name>
</gene>
<sequence>FCCLGIYVTSLVDEINSYSLKTSANHLPLLLLLFPPTPSVSHLRLLNRMAADDRHLPSSCGSYIKTEPSSPSSVIDTVSHHSPSGNSDASGGYVSAMNSHSNGLDSPPMFTPSGLGAGTCRKRYDDCSSTIMEDSSIKCEYMLNSLPKRLCLVCGDIASGYHYGVASCEACKAFFKRTIQGNIEYSCPATNECEITKRRRKSCQACRFMKCLKVGMLKEGVRLDRVRGGRQKYKRRLDTENNPYLGLTLPPPTKKPREYCSVTNPLSPSAAAPPPLPGQHAVTKIVSHLLVAEPEKIYAMPDPTMPESDIKALTTLCDLADRELVVIIGWAKHIPGFSSLSLGDQMSLLQSAWMEILILSIVFRSLPYEDELVYAEDYIMDEEHSRLTGLLDLYVSILQLVRKCKKLKVEKEEFVTLKAIALANSDSMHIEDMEAVQKLQDALHEALQDYESSQHQEDPRRAGKLLMTLPLLRQTATKAVQHFYSIKVQGKVPMHKLFLEMLEAKIINHVTEAGSHWTPLTSDSVVGHGRTQPASPPQDKCIYICNQKHDAYQDMASIALDTGCLTILCVPGGGCLGATPKTLPSGTRPDLARWRGTSPIKAAHCDKAISFPSASL</sequence>
<organism evidence="1 2">
    <name type="scientific">Scortum barcoo</name>
    <name type="common">barcoo grunter</name>
    <dbReference type="NCBI Taxonomy" id="214431"/>
    <lineage>
        <taxon>Eukaryota</taxon>
        <taxon>Metazoa</taxon>
        <taxon>Chordata</taxon>
        <taxon>Craniata</taxon>
        <taxon>Vertebrata</taxon>
        <taxon>Euteleostomi</taxon>
        <taxon>Actinopterygii</taxon>
        <taxon>Neopterygii</taxon>
        <taxon>Teleostei</taxon>
        <taxon>Neoteleostei</taxon>
        <taxon>Acanthomorphata</taxon>
        <taxon>Eupercaria</taxon>
        <taxon>Centrarchiformes</taxon>
        <taxon>Terapontoidei</taxon>
        <taxon>Terapontidae</taxon>
        <taxon>Scortum</taxon>
    </lineage>
</organism>
<feature type="non-terminal residue" evidence="1">
    <location>
        <position position="1"/>
    </location>
</feature>
<reference evidence="1" key="1">
    <citation type="submission" date="2022-04" db="EMBL/GenBank/DDBJ databases">
        <title>Jade perch genome.</title>
        <authorList>
            <person name="Chao B."/>
        </authorList>
    </citation>
    <scope>NUCLEOTIDE SEQUENCE</scope>
    <source>
        <strain evidence="1">CB-2022</strain>
    </source>
</reference>
<dbReference type="Proteomes" id="UP000831701">
    <property type="component" value="Chromosome 9"/>
</dbReference>
<dbReference type="EMBL" id="CM041539">
    <property type="protein sequence ID" value="KAI3367787.1"/>
    <property type="molecule type" value="Genomic_DNA"/>
</dbReference>
<evidence type="ECO:0000313" key="1">
    <source>
        <dbReference type="EMBL" id="KAI3367787.1"/>
    </source>
</evidence>
<name>A0ACB8WIY9_9TELE</name>
<evidence type="ECO:0000313" key="2">
    <source>
        <dbReference type="Proteomes" id="UP000831701"/>
    </source>
</evidence>